<keyword evidence="2" id="KW-1185">Reference proteome</keyword>
<dbReference type="SUPFAM" id="SSF49299">
    <property type="entry name" value="PKD domain"/>
    <property type="match status" value="2"/>
</dbReference>
<evidence type="ECO:0000313" key="2">
    <source>
        <dbReference type="Proteomes" id="UP000029518"/>
    </source>
</evidence>
<dbReference type="KEGG" id="pbd:PBOR_07180"/>
<proteinExistence type="predicted"/>
<dbReference type="Proteomes" id="UP000029518">
    <property type="component" value="Chromosome"/>
</dbReference>
<dbReference type="InterPro" id="IPR013783">
    <property type="entry name" value="Ig-like_fold"/>
</dbReference>
<organism evidence="1 2">
    <name type="scientific">Paenibacillus borealis</name>
    <dbReference type="NCBI Taxonomy" id="160799"/>
    <lineage>
        <taxon>Bacteria</taxon>
        <taxon>Bacillati</taxon>
        <taxon>Bacillota</taxon>
        <taxon>Bacilli</taxon>
        <taxon>Bacillales</taxon>
        <taxon>Paenibacillaceae</taxon>
        <taxon>Paenibacillus</taxon>
    </lineage>
</organism>
<dbReference type="EMBL" id="CP009285">
    <property type="protein sequence ID" value="AIQ56748.1"/>
    <property type="molecule type" value="Genomic_DNA"/>
</dbReference>
<name>A0A089LC65_PAEBO</name>
<dbReference type="AlphaFoldDB" id="A0A089LC65"/>
<sequence length="1018" mass="114008">MNIEGYVRDVDNNDLVVSAEIPNVFYKKVTIPQALYNKPFSIPIDVLADGIPPGRHTITVKVVDPYNFKDERTLNVNVSYRLRNKSFILINTPVDITTSYTDYEGDPKYQDRYRYDHDPNFFDNSMGIIGDSGLWRTSQYQSFPYSGVYTATFQARDNPRNDDRFDEYRLWSRDNLSSMTFMVHRKPIALFSAKLTGGWLQITDSSYDLDHIKAYNKGLMDWQWQYKKTGSEMWMDGQPPAQLPTAEQYDIRLRVRDVDGENGAGVWSDWCVRTVGSAGNLPPVALFTVDPNIVSYRKSTTVTDKSFDPDNDPLDVYSWTVVKDGWQQVWSHWGGAATPPNIAAYGVGTYQLTLQVHDNRGLWSEPYSQIVQVMNHPPAAAFNIPSEVYRDTVIPLENLTPDPDGDGDALSYGWNARINNSGYYYTSGNRSPVMTIRDLIANYGISQQQAISDGWEMRLTASDGSLSSNATRMFTVKNHVPTAEINGPTIVYQHDSKTYYGIDVDEDSSDAGSLQYYWKITDSDGTTAMYRTANINIDFPDTGTYTLEHWVVDQIGAKSNVAKLKVDVIENQAPAITLTAPAGTVTNPTILDAELQGDPLIRWNYSDPENDPQEKYRLEFFSKDGQLAKTVENTDSTGGLRQYQVPNPTFERFAIFSLYARAYSKGSWSEVSNEKAFIIDNPPQAGFTLMTDTGRNAAAVPIYRTDVLQITSTATDQDIPKGDSIKHQYFLKSSSGTEGMASVQESFTKQFTSNGIFTLRQVVTDSLGLYRELSQNITVVNRLPQVTITYPTSTSAANPTIVSTLTPVIKWDYQDEDGDVQQRFNVRIINLASGAVKIQSGEQVSGAKQWQVPNGTLAENEKYAVEVEGYDGFGWSNVSSRKYMMVNLLSIKGAVQHTEEWNSNRQAYNLKKSGDAESPRGYTVYWAGEKFVLQGTATGLPDTVQVTMSGGYTAQLSPTGSDKTKWTGELADPSFEQLPDGPVTFTFTATNEFHTKVDTVTVTILGDWSEYYQSHRVK</sequence>
<evidence type="ECO:0000313" key="1">
    <source>
        <dbReference type="EMBL" id="AIQ56748.1"/>
    </source>
</evidence>
<dbReference type="InterPro" id="IPR035986">
    <property type="entry name" value="PKD_dom_sf"/>
</dbReference>
<gene>
    <name evidence="1" type="ORF">PBOR_07180</name>
</gene>
<dbReference type="HOGENOM" id="CLU_290996_0_0_9"/>
<accession>A0A089LC65</accession>
<dbReference type="Gene3D" id="2.60.40.10">
    <property type="entry name" value="Immunoglobulins"/>
    <property type="match status" value="3"/>
</dbReference>
<protein>
    <recommendedName>
        <fullName evidence="3">PKD domain-containing protein</fullName>
    </recommendedName>
</protein>
<reference evidence="1" key="1">
    <citation type="submission" date="2014-08" db="EMBL/GenBank/DDBJ databases">
        <title>Comparative genomics of the Paenibacillus odorifer group.</title>
        <authorList>
            <person name="den Bakker H.C."/>
            <person name="Tsai Y.-C.Y.-C."/>
            <person name="Martin N."/>
            <person name="Korlach J."/>
            <person name="Wiedmann M."/>
        </authorList>
    </citation>
    <scope>NUCLEOTIDE SEQUENCE [LARGE SCALE GENOMIC DNA]</scope>
    <source>
        <strain evidence="1">DSM 13188</strain>
    </source>
</reference>
<evidence type="ECO:0008006" key="3">
    <source>
        <dbReference type="Google" id="ProtNLM"/>
    </source>
</evidence>